<dbReference type="Proteomes" id="UP000827544">
    <property type="component" value="Segment"/>
</dbReference>
<name>A0AAE8YVX4_9CAUD</name>
<dbReference type="EMBL" id="OK499992">
    <property type="protein sequence ID" value="UGO51011.1"/>
    <property type="molecule type" value="Genomic_DNA"/>
</dbReference>
<evidence type="ECO:0000313" key="1">
    <source>
        <dbReference type="EMBL" id="UGO51011.1"/>
    </source>
</evidence>
<proteinExistence type="predicted"/>
<gene>
    <name evidence="1" type="ORF">NATE_158</name>
</gene>
<keyword evidence="2" id="KW-1185">Reference proteome</keyword>
<reference evidence="1" key="1">
    <citation type="submission" date="2021-10" db="EMBL/GenBank/DDBJ databases">
        <authorList>
            <person name="Lavering E.D."/>
            <person name="James R."/>
            <person name="Fairholm J.D."/>
            <person name="Ogilvie B.H."/>
            <person name="Thurgood T.L."/>
            <person name="Robison R.A."/>
            <person name="Grose J.H."/>
        </authorList>
    </citation>
    <scope>NUCLEOTIDE SEQUENCE</scope>
</reference>
<protein>
    <submittedName>
        <fullName evidence="1">Uncharacterized protein</fullName>
    </submittedName>
</protein>
<sequence length="74" mass="9005">MIEEYFVIVITVRDYEFSGKTRIIQNESFHKYCNYPDRNMIKKEMERWDIVIDGKRAVLPLHAKVEKRYSYKGD</sequence>
<organism evidence="1 2">
    <name type="scientific">Bacillus phage vB_BanS_Nate</name>
    <dbReference type="NCBI Taxonomy" id="2894788"/>
    <lineage>
        <taxon>Viruses</taxon>
        <taxon>Duplodnaviria</taxon>
        <taxon>Heunggongvirae</taxon>
        <taxon>Uroviricota</taxon>
        <taxon>Caudoviricetes</taxon>
        <taxon>Joanripponvirinae</taxon>
        <taxon>Natevirus</taxon>
        <taxon>Natevirus nate</taxon>
    </lineage>
</organism>
<accession>A0AAE8YVX4</accession>
<evidence type="ECO:0000313" key="2">
    <source>
        <dbReference type="Proteomes" id="UP000827544"/>
    </source>
</evidence>